<dbReference type="InterPro" id="IPR051706">
    <property type="entry name" value="Glycosyltransferase_domain"/>
</dbReference>
<organism evidence="2 3">
    <name type="scientific">Candidatus Aphodocola excrementigallinarum</name>
    <dbReference type="NCBI Taxonomy" id="2840670"/>
    <lineage>
        <taxon>Bacteria</taxon>
        <taxon>Bacillati</taxon>
        <taxon>Bacillota</taxon>
        <taxon>Bacilli</taxon>
        <taxon>Candidatus Aphodocola</taxon>
    </lineage>
</organism>
<dbReference type="SUPFAM" id="SSF53756">
    <property type="entry name" value="UDP-Glycosyltransferase/glycogen phosphorylase"/>
    <property type="match status" value="1"/>
</dbReference>
<protein>
    <recommendedName>
        <fullName evidence="4">Glycosyltransferase</fullName>
    </recommendedName>
</protein>
<dbReference type="GO" id="GO:0051999">
    <property type="term" value="P:mannosyl-inositol phosphorylceramide biosynthetic process"/>
    <property type="evidence" value="ECO:0007669"/>
    <property type="project" value="TreeGrafter"/>
</dbReference>
<comment type="caution">
    <text evidence="2">The sequence shown here is derived from an EMBL/GenBank/DDBJ whole genome shotgun (WGS) entry which is preliminary data.</text>
</comment>
<dbReference type="Gene3D" id="3.40.50.2000">
    <property type="entry name" value="Glycogen Phosphorylase B"/>
    <property type="match status" value="1"/>
</dbReference>
<sequence length="597" mass="69853">MKKYIHYCWFGGNPLPKLAKKCIKSWRKYLPDYEIIEWNEKNVDLEECPFIKEAYENKKWAFVADYARTKAIYEMGGIYFDTDMLITKDISFLLDKETFLGVEDSMMVNAAVWGASKPKTYFAKRILDFYKSQEHFDVNNIYKISIPRIITRILDEFGFDPSINEVQVLHKNIYIYPRDYFYPLSYNFKDNKFTENTCMIHYFDATWIPKNEQIEMKLIRKFGAKPVAFALKVYRFLKRNIKRVIKLCLFPLVMYRRYKRKINDKYIQNLNNALDDISKIKEDYLVMHNPEWLGVTSATIELFSSRVRCGELLRRKDIKLVKDAIINSNVNQVVFSAMAQGWKDLAIKLKEEKPDIKIKVFWHGSNSQVSEPYGWARNIEIIELHKQGIIDVFATCKESIINFYKNEGYKTMLVRNTVRLPKKITGKAPKDEVRIGIYAAKSDDWRKNLFANLAAASLIPNAVVDMVPLNKEAELFASEIGLKLEGLAKPIPRNDLLKRMANNTINLYVTFSECAPMLPIESFEVGVPCVSGNNHHYFKENELENYLVVKNEESPVEISKQIKKCLDNKTEVMKLYKKWKKENDALSKQSVKDFLDM</sequence>
<accession>A0A9D1INL9</accession>
<evidence type="ECO:0008006" key="4">
    <source>
        <dbReference type="Google" id="ProtNLM"/>
    </source>
</evidence>
<dbReference type="Pfam" id="PF04488">
    <property type="entry name" value="Gly_transf_sug"/>
    <property type="match status" value="1"/>
</dbReference>
<evidence type="ECO:0000256" key="1">
    <source>
        <dbReference type="ARBA" id="ARBA00022679"/>
    </source>
</evidence>
<evidence type="ECO:0000313" key="2">
    <source>
        <dbReference type="EMBL" id="HIU40562.1"/>
    </source>
</evidence>
<dbReference type="GO" id="GO:0016020">
    <property type="term" value="C:membrane"/>
    <property type="evidence" value="ECO:0007669"/>
    <property type="project" value="GOC"/>
</dbReference>
<proteinExistence type="predicted"/>
<dbReference type="Proteomes" id="UP000824074">
    <property type="component" value="Unassembled WGS sequence"/>
</dbReference>
<evidence type="ECO:0000313" key="3">
    <source>
        <dbReference type="Proteomes" id="UP000824074"/>
    </source>
</evidence>
<reference evidence="2" key="1">
    <citation type="submission" date="2020-10" db="EMBL/GenBank/DDBJ databases">
        <authorList>
            <person name="Gilroy R."/>
        </authorList>
    </citation>
    <scope>NUCLEOTIDE SEQUENCE</scope>
    <source>
        <strain evidence="2">CHK193-30670</strain>
    </source>
</reference>
<dbReference type="PANTHER" id="PTHR32385">
    <property type="entry name" value="MANNOSYL PHOSPHORYLINOSITOL CERAMIDE SYNTHASE"/>
    <property type="match status" value="1"/>
</dbReference>
<dbReference type="PANTHER" id="PTHR32385:SF15">
    <property type="entry name" value="INOSITOL PHOSPHOCERAMIDE MANNOSYLTRANSFERASE 1"/>
    <property type="match status" value="1"/>
</dbReference>
<gene>
    <name evidence="2" type="ORF">IAB68_04615</name>
</gene>
<name>A0A9D1INL9_9FIRM</name>
<dbReference type="SUPFAM" id="SSF53448">
    <property type="entry name" value="Nucleotide-diphospho-sugar transferases"/>
    <property type="match status" value="1"/>
</dbReference>
<dbReference type="Gene3D" id="3.90.550.20">
    <property type="match status" value="1"/>
</dbReference>
<dbReference type="GO" id="GO:0000030">
    <property type="term" value="F:mannosyltransferase activity"/>
    <property type="evidence" value="ECO:0007669"/>
    <property type="project" value="TreeGrafter"/>
</dbReference>
<dbReference type="InterPro" id="IPR007577">
    <property type="entry name" value="GlycoTrfase_DXD_sugar-bd_CS"/>
</dbReference>
<dbReference type="InterPro" id="IPR029044">
    <property type="entry name" value="Nucleotide-diphossugar_trans"/>
</dbReference>
<dbReference type="AlphaFoldDB" id="A0A9D1INL9"/>
<dbReference type="EMBL" id="DVMT01000046">
    <property type="protein sequence ID" value="HIU40562.1"/>
    <property type="molecule type" value="Genomic_DNA"/>
</dbReference>
<reference evidence="2" key="2">
    <citation type="journal article" date="2021" name="PeerJ">
        <title>Extensive microbial diversity within the chicken gut microbiome revealed by metagenomics and culture.</title>
        <authorList>
            <person name="Gilroy R."/>
            <person name="Ravi A."/>
            <person name="Getino M."/>
            <person name="Pursley I."/>
            <person name="Horton D.L."/>
            <person name="Alikhan N.F."/>
            <person name="Baker D."/>
            <person name="Gharbi K."/>
            <person name="Hall N."/>
            <person name="Watson M."/>
            <person name="Adriaenssens E.M."/>
            <person name="Foster-Nyarko E."/>
            <person name="Jarju S."/>
            <person name="Secka A."/>
            <person name="Antonio M."/>
            <person name="Oren A."/>
            <person name="Chaudhuri R.R."/>
            <person name="La Ragione R."/>
            <person name="Hildebrand F."/>
            <person name="Pallen M.J."/>
        </authorList>
    </citation>
    <scope>NUCLEOTIDE SEQUENCE</scope>
    <source>
        <strain evidence="2">CHK193-30670</strain>
    </source>
</reference>
<keyword evidence="1" id="KW-0808">Transferase</keyword>